<dbReference type="InterPro" id="IPR036388">
    <property type="entry name" value="WH-like_DNA-bd_sf"/>
</dbReference>
<dbReference type="PANTHER" id="PTHR43133">
    <property type="entry name" value="RNA POLYMERASE ECF-TYPE SIGMA FACTO"/>
    <property type="match status" value="1"/>
</dbReference>
<keyword evidence="4" id="KW-0804">Transcription</keyword>
<dbReference type="OrthoDB" id="9795666at2"/>
<evidence type="ECO:0000256" key="4">
    <source>
        <dbReference type="ARBA" id="ARBA00023163"/>
    </source>
</evidence>
<dbReference type="PANTHER" id="PTHR43133:SF51">
    <property type="entry name" value="RNA POLYMERASE SIGMA FACTOR"/>
    <property type="match status" value="1"/>
</dbReference>
<accession>A0A4R9K8I3</accession>
<keyword evidence="2" id="KW-0805">Transcription regulation</keyword>
<comment type="similarity">
    <text evidence="1">Belongs to the sigma-70 factor family. ECF subfamily.</text>
</comment>
<reference evidence="7" key="1">
    <citation type="journal article" date="2019" name="PLoS Negl. Trop. Dis.">
        <title>Revisiting the worldwide diversity of Leptospira species in the environment.</title>
        <authorList>
            <person name="Vincent A.T."/>
            <person name="Schiettekatte O."/>
            <person name="Bourhy P."/>
            <person name="Veyrier F.J."/>
            <person name="Picardeau M."/>
        </authorList>
    </citation>
    <scope>NUCLEOTIDE SEQUENCE [LARGE SCALE GENOMIC DNA]</scope>
    <source>
        <strain evidence="7">201702476</strain>
    </source>
</reference>
<evidence type="ECO:0000256" key="2">
    <source>
        <dbReference type="ARBA" id="ARBA00023015"/>
    </source>
</evidence>
<dbReference type="Pfam" id="PF04542">
    <property type="entry name" value="Sigma70_r2"/>
    <property type="match status" value="1"/>
</dbReference>
<dbReference type="InterPro" id="IPR007627">
    <property type="entry name" value="RNA_pol_sigma70_r2"/>
</dbReference>
<dbReference type="Gene3D" id="1.10.10.10">
    <property type="entry name" value="Winged helix-like DNA-binding domain superfamily/Winged helix DNA-binding domain"/>
    <property type="match status" value="1"/>
</dbReference>
<evidence type="ECO:0000313" key="8">
    <source>
        <dbReference type="Proteomes" id="UP000297693"/>
    </source>
</evidence>
<dbReference type="InterPro" id="IPR013325">
    <property type="entry name" value="RNA_pol_sigma_r2"/>
</dbReference>
<comment type="caution">
    <text evidence="7">The sequence shown here is derived from an EMBL/GenBank/DDBJ whole genome shotgun (WGS) entry which is preliminary data.</text>
</comment>
<dbReference type="InterPro" id="IPR013324">
    <property type="entry name" value="RNA_pol_sigma_r3/r4-like"/>
</dbReference>
<protein>
    <submittedName>
        <fullName evidence="7">Sigma-70 family RNA polymerase sigma factor</fullName>
    </submittedName>
</protein>
<evidence type="ECO:0000313" key="7">
    <source>
        <dbReference type="EMBL" id="TGL61997.1"/>
    </source>
</evidence>
<evidence type="ECO:0000256" key="1">
    <source>
        <dbReference type="ARBA" id="ARBA00010641"/>
    </source>
</evidence>
<dbReference type="GO" id="GO:0006352">
    <property type="term" value="P:DNA-templated transcription initiation"/>
    <property type="evidence" value="ECO:0007669"/>
    <property type="project" value="InterPro"/>
</dbReference>
<dbReference type="GO" id="GO:0016987">
    <property type="term" value="F:sigma factor activity"/>
    <property type="evidence" value="ECO:0007669"/>
    <property type="project" value="UniProtKB-KW"/>
</dbReference>
<evidence type="ECO:0000256" key="3">
    <source>
        <dbReference type="ARBA" id="ARBA00023082"/>
    </source>
</evidence>
<dbReference type="InterPro" id="IPR013249">
    <property type="entry name" value="RNA_pol_sigma70_r4_t2"/>
</dbReference>
<organism evidence="7 8">
    <name type="scientific">Leptospira ognonensis</name>
    <dbReference type="NCBI Taxonomy" id="2484945"/>
    <lineage>
        <taxon>Bacteria</taxon>
        <taxon>Pseudomonadati</taxon>
        <taxon>Spirochaetota</taxon>
        <taxon>Spirochaetia</taxon>
        <taxon>Leptospirales</taxon>
        <taxon>Leptospiraceae</taxon>
        <taxon>Leptospira</taxon>
    </lineage>
</organism>
<keyword evidence="3" id="KW-0731">Sigma factor</keyword>
<dbReference type="EMBL" id="RQGD01000014">
    <property type="protein sequence ID" value="TGL61997.1"/>
    <property type="molecule type" value="Genomic_DNA"/>
</dbReference>
<gene>
    <name evidence="7" type="ORF">EHQ58_04055</name>
</gene>
<dbReference type="SUPFAM" id="SSF88659">
    <property type="entry name" value="Sigma3 and sigma4 domains of RNA polymerase sigma factors"/>
    <property type="match status" value="1"/>
</dbReference>
<feature type="domain" description="RNA polymerase sigma-70 region 2" evidence="5">
    <location>
        <begin position="35"/>
        <end position="76"/>
    </location>
</feature>
<dbReference type="InterPro" id="IPR014284">
    <property type="entry name" value="RNA_pol_sigma-70_dom"/>
</dbReference>
<proteinExistence type="inferred from homology"/>
<dbReference type="Gene3D" id="1.10.1740.10">
    <property type="match status" value="1"/>
</dbReference>
<dbReference type="NCBIfam" id="TIGR02937">
    <property type="entry name" value="sigma70-ECF"/>
    <property type="match status" value="1"/>
</dbReference>
<dbReference type="AlphaFoldDB" id="A0A4R9K8I3"/>
<evidence type="ECO:0000259" key="6">
    <source>
        <dbReference type="Pfam" id="PF08281"/>
    </source>
</evidence>
<sequence>MKYPTSSDFDLILKDTKLLVLKTIGETLIDRFDDSTEDVLQEIYFRVFKALKKGQFRGESKLSTWIYTIAKNESNRMNAKRLREEEKAKKYLDAGLFSETTKEENTSFLNSSQILSLLQKVPSVYHKPLTLYLAGRTMHEIAFELSIKQGTVKSRLFRAKAWIRENLVGDLSNET</sequence>
<feature type="domain" description="RNA polymerase sigma factor 70 region 4 type 2" evidence="6">
    <location>
        <begin position="113"/>
        <end position="162"/>
    </location>
</feature>
<dbReference type="GO" id="GO:0003677">
    <property type="term" value="F:DNA binding"/>
    <property type="evidence" value="ECO:0007669"/>
    <property type="project" value="InterPro"/>
</dbReference>
<dbReference type="SUPFAM" id="SSF88946">
    <property type="entry name" value="Sigma2 domain of RNA polymerase sigma factors"/>
    <property type="match status" value="1"/>
</dbReference>
<evidence type="ECO:0000259" key="5">
    <source>
        <dbReference type="Pfam" id="PF04542"/>
    </source>
</evidence>
<name>A0A4R9K8I3_9LEPT</name>
<dbReference type="Proteomes" id="UP000297693">
    <property type="component" value="Unassembled WGS sequence"/>
</dbReference>
<keyword evidence="8" id="KW-1185">Reference proteome</keyword>
<dbReference type="Pfam" id="PF08281">
    <property type="entry name" value="Sigma70_r4_2"/>
    <property type="match status" value="1"/>
</dbReference>
<dbReference type="InterPro" id="IPR039425">
    <property type="entry name" value="RNA_pol_sigma-70-like"/>
</dbReference>